<evidence type="ECO:0000256" key="2">
    <source>
        <dbReference type="ARBA" id="ARBA00022448"/>
    </source>
</evidence>
<dbReference type="PROSITE" id="PS01156">
    <property type="entry name" value="TONB_DEPENDENT_REC_2"/>
    <property type="match status" value="1"/>
</dbReference>
<dbReference type="Proteomes" id="UP000250918">
    <property type="component" value="Unassembled WGS sequence"/>
</dbReference>
<proteinExistence type="inferred from homology"/>
<evidence type="ECO:0000256" key="11">
    <source>
        <dbReference type="RuleBase" id="RU003357"/>
    </source>
</evidence>
<protein>
    <recommendedName>
        <fullName evidence="16">TonB-dependent receptor</fullName>
    </recommendedName>
</protein>
<evidence type="ECO:0000256" key="3">
    <source>
        <dbReference type="ARBA" id="ARBA00022452"/>
    </source>
</evidence>
<keyword evidence="3 10" id="KW-1134">Transmembrane beta strand</keyword>
<organism evidence="14 15">
    <name type="scientific">candidate division GN15 bacterium</name>
    <dbReference type="NCBI Taxonomy" id="2072418"/>
    <lineage>
        <taxon>Bacteria</taxon>
        <taxon>candidate division GN15</taxon>
    </lineage>
</organism>
<keyword evidence="4 10" id="KW-0812">Transmembrane</keyword>
<keyword evidence="9 10" id="KW-0998">Cell outer membrane</keyword>
<evidence type="ECO:0000313" key="15">
    <source>
        <dbReference type="Proteomes" id="UP000250918"/>
    </source>
</evidence>
<evidence type="ECO:0008006" key="16">
    <source>
        <dbReference type="Google" id="ProtNLM"/>
    </source>
</evidence>
<accession>A0A855X327</accession>
<dbReference type="InterPro" id="IPR037066">
    <property type="entry name" value="Plug_dom_sf"/>
</dbReference>
<dbReference type="PROSITE" id="PS52016">
    <property type="entry name" value="TONB_DEPENDENT_REC_3"/>
    <property type="match status" value="1"/>
</dbReference>
<evidence type="ECO:0000256" key="4">
    <source>
        <dbReference type="ARBA" id="ARBA00022692"/>
    </source>
</evidence>
<evidence type="ECO:0000256" key="6">
    <source>
        <dbReference type="ARBA" id="ARBA00023077"/>
    </source>
</evidence>
<comment type="caution">
    <text evidence="14">The sequence shown here is derived from an EMBL/GenBank/DDBJ whole genome shotgun (WGS) entry which is preliminary data.</text>
</comment>
<gene>
    <name evidence="14" type="ORF">C3F09_12315</name>
</gene>
<dbReference type="GO" id="GO:0044718">
    <property type="term" value="P:siderophore transmembrane transport"/>
    <property type="evidence" value="ECO:0007669"/>
    <property type="project" value="TreeGrafter"/>
</dbReference>
<sequence>MLALTPCALLADSGNVQLNPQKAADSTRADSLGIVGFGNRVFDLGSIIVTATRDEESSFRLPVIAQSLGTRSVTMRQMSRTLPEALKEIPAVSVQKTSYGQGSPYIRGFTGYHTLLMVDGVRLNNSVFRSGPNQYAGTIDPLAISRIEVVKGPGSSLYGSDAVGGTVNVVTFAPVPHPSTGRIHSNLYYRYGSADLSNVGRVEFVGAVSPKIGLSGAYSSKNFGDLHPGDGPRLPRTGYDEESMNFGLDYQMSAGSRLEAAHQQFDQNNVWRTHRTIYSVDWLGTTHGDDKRLSTDQYRDLTYVRYTVTNERGALSRLCTQLSYQTQTEDQDRIKKDNTSEIQGFAVKTTGGSIQGETPSRCGTFIYGLDFYNDRVSSYRSRYRADGSLSSVDIQGPVADDSRYTQVEVFIEDQLDITQRWQAIPAVRFSATDAIAGRAANPSKTGDPVLTIKKHWNHVTGSLRTLVYLDDREEWNLFGSVGGAFRSPNLSDLSRFDIALSGEQEVPTPDLNPETFVAYEIGVKHLSTSVGAQFALYYTDIDNLIVRTPRGDSVDNRIAVTKRNSGRGYIYGVEGAVQLALGQAVQVSCSGSWQKGRLKTYPTSSVDLVEEPIDKLMPPAGTLGVRWEPGEKRPWLEILMTGATEQDDLSTADKRDTQRIPPLGTPGYLIYTFRGGVNFTSYMAVSVALENITDRAYRIHGSGQNEPGRNLVVATRLSF</sequence>
<dbReference type="EMBL" id="PQAP01000217">
    <property type="protein sequence ID" value="PWB68095.1"/>
    <property type="molecule type" value="Genomic_DNA"/>
</dbReference>
<dbReference type="InterPro" id="IPR039426">
    <property type="entry name" value="TonB-dep_rcpt-like"/>
</dbReference>
<comment type="subcellular location">
    <subcellularLocation>
        <location evidence="1 10">Cell outer membrane</location>
        <topology evidence="1 10">Multi-pass membrane protein</topology>
    </subcellularLocation>
</comment>
<comment type="similarity">
    <text evidence="10 11">Belongs to the TonB-dependent receptor family.</text>
</comment>
<keyword evidence="7 10" id="KW-0472">Membrane</keyword>
<evidence type="ECO:0000256" key="8">
    <source>
        <dbReference type="ARBA" id="ARBA00023170"/>
    </source>
</evidence>
<dbReference type="InterPro" id="IPR036942">
    <property type="entry name" value="Beta-barrel_TonB_sf"/>
</dbReference>
<dbReference type="GO" id="GO:0015344">
    <property type="term" value="F:siderophore uptake transmembrane transporter activity"/>
    <property type="evidence" value="ECO:0007669"/>
    <property type="project" value="TreeGrafter"/>
</dbReference>
<feature type="domain" description="TonB-dependent receptor-like beta-barrel" evidence="12">
    <location>
        <begin position="247"/>
        <end position="692"/>
    </location>
</feature>
<name>A0A855X327_9BACT</name>
<dbReference type="AlphaFoldDB" id="A0A855X327"/>
<dbReference type="Gene3D" id="2.40.170.20">
    <property type="entry name" value="TonB-dependent receptor, beta-barrel domain"/>
    <property type="match status" value="1"/>
</dbReference>
<dbReference type="PANTHER" id="PTHR30069:SF29">
    <property type="entry name" value="HEMOGLOBIN AND HEMOGLOBIN-HAPTOGLOBIN-BINDING PROTEIN 1-RELATED"/>
    <property type="match status" value="1"/>
</dbReference>
<evidence type="ECO:0000259" key="13">
    <source>
        <dbReference type="Pfam" id="PF07715"/>
    </source>
</evidence>
<dbReference type="InterPro" id="IPR010917">
    <property type="entry name" value="TonB_rcpt_CS"/>
</dbReference>
<dbReference type="InterPro" id="IPR012910">
    <property type="entry name" value="Plug_dom"/>
</dbReference>
<keyword evidence="8" id="KW-0675">Receptor</keyword>
<evidence type="ECO:0000256" key="7">
    <source>
        <dbReference type="ARBA" id="ARBA00023136"/>
    </source>
</evidence>
<dbReference type="Pfam" id="PF00593">
    <property type="entry name" value="TonB_dep_Rec_b-barrel"/>
    <property type="match status" value="1"/>
</dbReference>
<dbReference type="PANTHER" id="PTHR30069">
    <property type="entry name" value="TONB-DEPENDENT OUTER MEMBRANE RECEPTOR"/>
    <property type="match status" value="1"/>
</dbReference>
<dbReference type="GO" id="GO:0009279">
    <property type="term" value="C:cell outer membrane"/>
    <property type="evidence" value="ECO:0007669"/>
    <property type="project" value="UniProtKB-SubCell"/>
</dbReference>
<dbReference type="Pfam" id="PF07715">
    <property type="entry name" value="Plug"/>
    <property type="match status" value="1"/>
</dbReference>
<dbReference type="Gene3D" id="2.170.130.10">
    <property type="entry name" value="TonB-dependent receptor, plug domain"/>
    <property type="match status" value="1"/>
</dbReference>
<keyword evidence="6 11" id="KW-0798">TonB box</keyword>
<dbReference type="SUPFAM" id="SSF56935">
    <property type="entry name" value="Porins"/>
    <property type="match status" value="1"/>
</dbReference>
<keyword evidence="2 10" id="KW-0813">Transport</keyword>
<feature type="domain" description="TonB-dependent receptor plug" evidence="13">
    <location>
        <begin position="73"/>
        <end position="166"/>
    </location>
</feature>
<evidence type="ECO:0000259" key="12">
    <source>
        <dbReference type="Pfam" id="PF00593"/>
    </source>
</evidence>
<dbReference type="InterPro" id="IPR000531">
    <property type="entry name" value="Beta-barrel_TonB"/>
</dbReference>
<evidence type="ECO:0000256" key="1">
    <source>
        <dbReference type="ARBA" id="ARBA00004571"/>
    </source>
</evidence>
<evidence type="ECO:0000256" key="9">
    <source>
        <dbReference type="ARBA" id="ARBA00023237"/>
    </source>
</evidence>
<evidence type="ECO:0000256" key="5">
    <source>
        <dbReference type="ARBA" id="ARBA00022729"/>
    </source>
</evidence>
<reference evidence="14 15" key="1">
    <citation type="journal article" date="2018" name="ISME J.">
        <title>A methanotrophic archaeon couples anaerobic oxidation of methane to Fe(III) reduction.</title>
        <authorList>
            <person name="Cai C."/>
            <person name="Leu A.O."/>
            <person name="Xie G.J."/>
            <person name="Guo J."/>
            <person name="Feng Y."/>
            <person name="Zhao J.X."/>
            <person name="Tyson G.W."/>
            <person name="Yuan Z."/>
            <person name="Hu S."/>
        </authorList>
    </citation>
    <scope>NUCLEOTIDE SEQUENCE [LARGE SCALE GENOMIC DNA]</scope>
    <source>
        <strain evidence="14">FeB_12</strain>
    </source>
</reference>
<dbReference type="CDD" id="cd01347">
    <property type="entry name" value="ligand_gated_channel"/>
    <property type="match status" value="1"/>
</dbReference>
<evidence type="ECO:0000313" key="14">
    <source>
        <dbReference type="EMBL" id="PWB68095.1"/>
    </source>
</evidence>
<evidence type="ECO:0000256" key="10">
    <source>
        <dbReference type="PROSITE-ProRule" id="PRU01360"/>
    </source>
</evidence>
<keyword evidence="5" id="KW-0732">Signal</keyword>